<dbReference type="InterPro" id="IPR035914">
    <property type="entry name" value="Sperma_CUB_dom_sf"/>
</dbReference>
<dbReference type="Pfam" id="PF00431">
    <property type="entry name" value="CUB"/>
    <property type="match status" value="1"/>
</dbReference>
<reference evidence="7" key="1">
    <citation type="submission" date="2011-08" db="EMBL/GenBank/DDBJ databases">
        <authorList>
            <person name="Rombauts S."/>
        </authorList>
    </citation>
    <scope>NUCLEOTIDE SEQUENCE</scope>
    <source>
        <strain evidence="7">London</strain>
    </source>
</reference>
<evidence type="ECO:0000256" key="1">
    <source>
        <dbReference type="ARBA" id="ARBA00023157"/>
    </source>
</evidence>
<protein>
    <recommendedName>
        <fullName evidence="5">CUB domain-containing protein</fullName>
    </recommendedName>
</protein>
<keyword evidence="1" id="KW-1015">Disulfide bond</keyword>
<feature type="region of interest" description="Disordered" evidence="3">
    <location>
        <begin position="87"/>
        <end position="117"/>
    </location>
</feature>
<reference evidence="6" key="2">
    <citation type="submission" date="2015-06" db="UniProtKB">
        <authorList>
            <consortium name="EnsemblMetazoa"/>
        </authorList>
    </citation>
    <scope>IDENTIFICATION</scope>
</reference>
<dbReference type="InterPro" id="IPR000859">
    <property type="entry name" value="CUB_dom"/>
</dbReference>
<keyword evidence="4" id="KW-0812">Transmembrane</keyword>
<dbReference type="SUPFAM" id="SSF49854">
    <property type="entry name" value="Spermadhesin, CUB domain"/>
    <property type="match status" value="1"/>
</dbReference>
<dbReference type="PROSITE" id="PS01180">
    <property type="entry name" value="CUB"/>
    <property type="match status" value="1"/>
</dbReference>
<evidence type="ECO:0000313" key="6">
    <source>
        <dbReference type="EnsemblMetazoa" id="tetur12g00450.1"/>
    </source>
</evidence>
<dbReference type="HOGENOM" id="CLU_2087904_0_0_1"/>
<dbReference type="Gene3D" id="2.60.120.290">
    <property type="entry name" value="Spermadhesin, CUB domain"/>
    <property type="match status" value="1"/>
</dbReference>
<sequence length="117" mass="12693">MLFTVNMKSYSTFVYIILYCLSQIIYLSSINCQLSAPYELNLGHPLALPLTNGTSLTSSSSSSSEPLSSTLSTNSADLLGSKLKRSSSCGSEIHRSEGWIQSPNYPSNYPDSTYCSS</sequence>
<dbReference type="EMBL" id="CAEY01000111">
    <property type="status" value="NOT_ANNOTATED_CDS"/>
    <property type="molecule type" value="Genomic_DNA"/>
</dbReference>
<evidence type="ECO:0000256" key="4">
    <source>
        <dbReference type="SAM" id="Phobius"/>
    </source>
</evidence>
<evidence type="ECO:0000256" key="2">
    <source>
        <dbReference type="PROSITE-ProRule" id="PRU00059"/>
    </source>
</evidence>
<comment type="caution">
    <text evidence="2">Lacks conserved residue(s) required for the propagation of feature annotation.</text>
</comment>
<evidence type="ECO:0000256" key="3">
    <source>
        <dbReference type="SAM" id="MobiDB-lite"/>
    </source>
</evidence>
<evidence type="ECO:0000259" key="5">
    <source>
        <dbReference type="PROSITE" id="PS01180"/>
    </source>
</evidence>
<feature type="domain" description="CUB" evidence="5">
    <location>
        <begin position="89"/>
        <end position="117"/>
    </location>
</feature>
<dbReference type="Proteomes" id="UP000015104">
    <property type="component" value="Unassembled WGS sequence"/>
</dbReference>
<dbReference type="AlphaFoldDB" id="T1KI85"/>
<evidence type="ECO:0000313" key="7">
    <source>
        <dbReference type="Proteomes" id="UP000015104"/>
    </source>
</evidence>
<keyword evidence="4" id="KW-1133">Transmembrane helix</keyword>
<name>T1KI85_TETUR</name>
<organism evidence="6 7">
    <name type="scientific">Tetranychus urticae</name>
    <name type="common">Two-spotted spider mite</name>
    <dbReference type="NCBI Taxonomy" id="32264"/>
    <lineage>
        <taxon>Eukaryota</taxon>
        <taxon>Metazoa</taxon>
        <taxon>Ecdysozoa</taxon>
        <taxon>Arthropoda</taxon>
        <taxon>Chelicerata</taxon>
        <taxon>Arachnida</taxon>
        <taxon>Acari</taxon>
        <taxon>Acariformes</taxon>
        <taxon>Trombidiformes</taxon>
        <taxon>Prostigmata</taxon>
        <taxon>Eleutherengona</taxon>
        <taxon>Raphignathae</taxon>
        <taxon>Tetranychoidea</taxon>
        <taxon>Tetranychidae</taxon>
        <taxon>Tetranychus</taxon>
    </lineage>
</organism>
<feature type="region of interest" description="Disordered" evidence="3">
    <location>
        <begin position="53"/>
        <end position="74"/>
    </location>
</feature>
<proteinExistence type="predicted"/>
<feature type="transmembrane region" description="Helical" evidence="4">
    <location>
        <begin position="12"/>
        <end position="30"/>
    </location>
</feature>
<accession>T1KI85</accession>
<feature type="compositionally biased region" description="Polar residues" evidence="3">
    <location>
        <begin position="99"/>
        <end position="117"/>
    </location>
</feature>
<dbReference type="EnsemblMetazoa" id="tetur12g00450.1">
    <property type="protein sequence ID" value="tetur12g00450.1"/>
    <property type="gene ID" value="tetur12g00450"/>
</dbReference>
<keyword evidence="4" id="KW-0472">Membrane</keyword>
<keyword evidence="7" id="KW-1185">Reference proteome</keyword>